<evidence type="ECO:0000256" key="1">
    <source>
        <dbReference type="SAM" id="MobiDB-lite"/>
    </source>
</evidence>
<organism evidence="2 3">
    <name type="scientific">Streptomyces pseudovenezuelae</name>
    <dbReference type="NCBI Taxonomy" id="67350"/>
    <lineage>
        <taxon>Bacteria</taxon>
        <taxon>Bacillati</taxon>
        <taxon>Actinomycetota</taxon>
        <taxon>Actinomycetes</taxon>
        <taxon>Kitasatosporales</taxon>
        <taxon>Streptomycetaceae</taxon>
        <taxon>Streptomyces</taxon>
        <taxon>Streptomyces aurantiacus group</taxon>
    </lineage>
</organism>
<sequence length="63" mass="6596">MGTNFLVAPSTGARTPSQATPAPRDSRSPPVSNPWNGSTNRSDIAELSVTRTKTRGMKSALAP</sequence>
<evidence type="ECO:0000313" key="2">
    <source>
        <dbReference type="EMBL" id="MDH6222592.1"/>
    </source>
</evidence>
<dbReference type="Proteomes" id="UP001160499">
    <property type="component" value="Unassembled WGS sequence"/>
</dbReference>
<proteinExistence type="predicted"/>
<name>A0ABT6M208_9ACTN</name>
<comment type="caution">
    <text evidence="2">The sequence shown here is derived from an EMBL/GenBank/DDBJ whole genome shotgun (WGS) entry which is preliminary data.</text>
</comment>
<dbReference type="RefSeq" id="WP_280883199.1">
    <property type="nucleotide sequence ID" value="NZ_JARXVH010000037.1"/>
</dbReference>
<reference evidence="2 3" key="1">
    <citation type="submission" date="2023-04" db="EMBL/GenBank/DDBJ databases">
        <title>Forest soil microbial communities from Buena Vista Peninsula, Colon Province, Panama.</title>
        <authorList>
            <person name="Bouskill N."/>
        </authorList>
    </citation>
    <scope>NUCLEOTIDE SEQUENCE [LARGE SCALE GENOMIC DNA]</scope>
    <source>
        <strain evidence="2 3">GGS1</strain>
    </source>
</reference>
<feature type="compositionally biased region" description="Polar residues" evidence="1">
    <location>
        <begin position="29"/>
        <end position="42"/>
    </location>
</feature>
<accession>A0ABT6M208</accession>
<dbReference type="EMBL" id="JARXVH010000037">
    <property type="protein sequence ID" value="MDH6222592.1"/>
    <property type="molecule type" value="Genomic_DNA"/>
</dbReference>
<keyword evidence="3" id="KW-1185">Reference proteome</keyword>
<gene>
    <name evidence="2" type="ORF">M2283_009943</name>
</gene>
<feature type="region of interest" description="Disordered" evidence="1">
    <location>
        <begin position="1"/>
        <end position="63"/>
    </location>
</feature>
<evidence type="ECO:0000313" key="3">
    <source>
        <dbReference type="Proteomes" id="UP001160499"/>
    </source>
</evidence>
<protein>
    <submittedName>
        <fullName evidence="2">Uncharacterized protein</fullName>
    </submittedName>
</protein>